<reference evidence="1 2" key="1">
    <citation type="journal article" date="2015" name="Stand. Genomic Sci.">
        <title>Complete genome sequences of bacteriophages P12002L and P12002S, two lytic phages that infect a marine Polaribacter strain.</title>
        <authorList>
            <person name="Kang I."/>
            <person name="Jang H."/>
            <person name="Cho J.-C."/>
        </authorList>
    </citation>
    <scope>NUCLEOTIDE SEQUENCE [LARGE SCALE GENOMIC DNA]</scope>
</reference>
<dbReference type="OrthoDB" id="33565at10239"/>
<dbReference type="RefSeq" id="YP_009209712.1">
    <property type="nucleotide sequence ID" value="NC_028924.1"/>
</dbReference>
<evidence type="ECO:0000313" key="2">
    <source>
        <dbReference type="Proteomes" id="UP000204415"/>
    </source>
</evidence>
<dbReference type="GeneID" id="26636131"/>
<dbReference type="KEGG" id="vg:26636131"/>
<sequence length="82" mass="9881">MRKYKFQLKGYEYLKVDINGVIFNTKTNRIKKLCLNGYSKGIWVDGKKFLTNPKQYLELNTKHVAKNNFERQLLRYENKESM</sequence>
<organism evidence="1 2">
    <name type="scientific">Polaribacter phage P12002L</name>
    <dbReference type="NCBI Taxonomy" id="1647386"/>
    <lineage>
        <taxon>Viruses</taxon>
        <taxon>Duplodnaviria</taxon>
        <taxon>Heunggongvirae</taxon>
        <taxon>Uroviricota</taxon>
        <taxon>Caudoviricetes</taxon>
        <taxon>Incheonvirus</taxon>
        <taxon>Incheonvirus P12002L</taxon>
    </lineage>
</organism>
<gene>
    <name evidence="1" type="ORF">P12002L_0052</name>
</gene>
<accession>A0A0F7DD13</accession>
<name>A0A0F7DD13_9CAUD</name>
<proteinExistence type="predicted"/>
<dbReference type="Proteomes" id="UP000204415">
    <property type="component" value="Segment"/>
</dbReference>
<dbReference type="EMBL" id="KR136259">
    <property type="protein sequence ID" value="AKG94226.1"/>
    <property type="molecule type" value="Genomic_DNA"/>
</dbReference>
<evidence type="ECO:0000313" key="1">
    <source>
        <dbReference type="EMBL" id="AKG94226.1"/>
    </source>
</evidence>
<protein>
    <submittedName>
        <fullName evidence="1">Uncharacterized protein</fullName>
    </submittedName>
</protein>
<keyword evidence="2" id="KW-1185">Reference proteome</keyword>